<feature type="transmembrane region" description="Helical" evidence="1">
    <location>
        <begin position="98"/>
        <end position="118"/>
    </location>
</feature>
<keyword evidence="1" id="KW-0812">Transmembrane</keyword>
<keyword evidence="1" id="KW-0472">Membrane</keyword>
<protein>
    <submittedName>
        <fullName evidence="2">(northern house mosquito) hypothetical protein</fullName>
    </submittedName>
</protein>
<name>A0A8D8GND7_CULPI</name>
<dbReference type="AlphaFoldDB" id="A0A8D8GND7"/>
<accession>A0A8D8GND7</accession>
<organism evidence="2">
    <name type="scientific">Culex pipiens</name>
    <name type="common">House mosquito</name>
    <dbReference type="NCBI Taxonomy" id="7175"/>
    <lineage>
        <taxon>Eukaryota</taxon>
        <taxon>Metazoa</taxon>
        <taxon>Ecdysozoa</taxon>
        <taxon>Arthropoda</taxon>
        <taxon>Hexapoda</taxon>
        <taxon>Insecta</taxon>
        <taxon>Pterygota</taxon>
        <taxon>Neoptera</taxon>
        <taxon>Endopterygota</taxon>
        <taxon>Diptera</taxon>
        <taxon>Nematocera</taxon>
        <taxon>Culicoidea</taxon>
        <taxon>Culicidae</taxon>
        <taxon>Culicinae</taxon>
        <taxon>Culicini</taxon>
        <taxon>Culex</taxon>
        <taxon>Culex</taxon>
    </lineage>
</organism>
<feature type="transmembrane region" description="Helical" evidence="1">
    <location>
        <begin position="57"/>
        <end position="77"/>
    </location>
</feature>
<sequence>MRTVVRRSARDSDIVSNPKSIPMKFLIVIPRLLLLLIQLFLAVLVARGALFGIKLNFASTSTGVVVVVLSVVLDLLLRRRPLVLPLTTNPDQSLQATLKLWFSFVGTTLAYICLVQLLLFCCYIGGDVVVYCCVLAFVGGSRAVVIRWVETSSYRGVG</sequence>
<feature type="transmembrane region" description="Helical" evidence="1">
    <location>
        <begin position="124"/>
        <end position="145"/>
    </location>
</feature>
<dbReference type="EMBL" id="HBUE01169075">
    <property type="protein sequence ID" value="CAG6514091.1"/>
    <property type="molecule type" value="Transcribed_RNA"/>
</dbReference>
<feature type="transmembrane region" description="Helical" evidence="1">
    <location>
        <begin position="21"/>
        <end position="45"/>
    </location>
</feature>
<proteinExistence type="predicted"/>
<reference evidence="2" key="1">
    <citation type="submission" date="2021-05" db="EMBL/GenBank/DDBJ databases">
        <authorList>
            <person name="Alioto T."/>
            <person name="Alioto T."/>
            <person name="Gomez Garrido J."/>
        </authorList>
    </citation>
    <scope>NUCLEOTIDE SEQUENCE</scope>
</reference>
<evidence type="ECO:0000313" key="2">
    <source>
        <dbReference type="EMBL" id="CAG6514091.1"/>
    </source>
</evidence>
<keyword evidence="1" id="KW-1133">Transmembrane helix</keyword>
<evidence type="ECO:0000256" key="1">
    <source>
        <dbReference type="SAM" id="Phobius"/>
    </source>
</evidence>
<dbReference type="EMBL" id="HBUE01274439">
    <property type="protein sequence ID" value="CAG6565572.1"/>
    <property type="molecule type" value="Transcribed_RNA"/>
</dbReference>